<gene>
    <name evidence="1" type="ORF">J2S11_000829</name>
</gene>
<dbReference type="EMBL" id="JAUSTY010000003">
    <property type="protein sequence ID" value="MDQ0164929.1"/>
    <property type="molecule type" value="Genomic_DNA"/>
</dbReference>
<evidence type="ECO:0000313" key="1">
    <source>
        <dbReference type="EMBL" id="MDQ0164929.1"/>
    </source>
</evidence>
<dbReference type="Proteomes" id="UP001235840">
    <property type="component" value="Unassembled WGS sequence"/>
</dbReference>
<name>A0ABT9VVL9_9BACI</name>
<comment type="caution">
    <text evidence="1">The sequence shown here is derived from an EMBL/GenBank/DDBJ whole genome shotgun (WGS) entry which is preliminary data.</text>
</comment>
<keyword evidence="2" id="KW-1185">Reference proteome</keyword>
<evidence type="ECO:0000313" key="2">
    <source>
        <dbReference type="Proteomes" id="UP001235840"/>
    </source>
</evidence>
<protein>
    <submittedName>
        <fullName evidence="1">Uncharacterized protein</fullName>
    </submittedName>
</protein>
<organism evidence="1 2">
    <name type="scientific">Caldalkalibacillus horti</name>
    <dbReference type="NCBI Taxonomy" id="77523"/>
    <lineage>
        <taxon>Bacteria</taxon>
        <taxon>Bacillati</taxon>
        <taxon>Bacillota</taxon>
        <taxon>Bacilli</taxon>
        <taxon>Bacillales</taxon>
        <taxon>Bacillaceae</taxon>
        <taxon>Caldalkalibacillus</taxon>
    </lineage>
</organism>
<sequence>MDIIKEVKKAQKGNLNAFEQLIHAHMLIMLRESNYDG</sequence>
<proteinExistence type="predicted"/>
<accession>A0ABT9VVL9</accession>
<reference evidence="1 2" key="1">
    <citation type="submission" date="2023-07" db="EMBL/GenBank/DDBJ databases">
        <title>Genomic Encyclopedia of Type Strains, Phase IV (KMG-IV): sequencing the most valuable type-strain genomes for metagenomic binning, comparative biology and taxonomic classification.</title>
        <authorList>
            <person name="Goeker M."/>
        </authorList>
    </citation>
    <scope>NUCLEOTIDE SEQUENCE [LARGE SCALE GENOMIC DNA]</scope>
    <source>
        <strain evidence="1 2">DSM 12751</strain>
    </source>
</reference>